<evidence type="ECO:0000313" key="2">
    <source>
        <dbReference type="Proteomes" id="UP000000763"/>
    </source>
</evidence>
<organism evidence="1 2">
    <name type="scientific">Oryza sativa subsp. japonica</name>
    <name type="common">Rice</name>
    <dbReference type="NCBI Taxonomy" id="39947"/>
    <lineage>
        <taxon>Eukaryota</taxon>
        <taxon>Viridiplantae</taxon>
        <taxon>Streptophyta</taxon>
        <taxon>Embryophyta</taxon>
        <taxon>Tracheophyta</taxon>
        <taxon>Spermatophyta</taxon>
        <taxon>Magnoliopsida</taxon>
        <taxon>Liliopsida</taxon>
        <taxon>Poales</taxon>
        <taxon>Poaceae</taxon>
        <taxon>BOP clade</taxon>
        <taxon>Oryzoideae</taxon>
        <taxon>Oryzeae</taxon>
        <taxon>Oryzinae</taxon>
        <taxon>Oryza</taxon>
        <taxon>Oryza sativa</taxon>
    </lineage>
</organism>
<sequence length="58" mass="6605">MAFFLPLPHQHYMARSNKEMATVRKNLNGNIEAREGIDLNNVNDVGMGLEEIANWVAY</sequence>
<evidence type="ECO:0000313" key="1">
    <source>
        <dbReference type="EMBL" id="BAC84672.1"/>
    </source>
</evidence>
<dbReference type="Proteomes" id="UP000000763">
    <property type="component" value="Chromosome 7"/>
</dbReference>
<dbReference type="EMBL" id="AP005908">
    <property type="protein sequence ID" value="BAC84672.1"/>
    <property type="molecule type" value="Genomic_DNA"/>
</dbReference>
<gene>
    <name evidence="1" type="primary">OJ1121_A05.22</name>
</gene>
<name>Q6YTU5_ORYSJ</name>
<proteinExistence type="predicted"/>
<reference evidence="2" key="2">
    <citation type="journal article" date="2008" name="Nucleic Acids Res.">
        <title>The rice annotation project database (RAP-DB): 2008 update.</title>
        <authorList>
            <consortium name="The rice annotation project (RAP)"/>
        </authorList>
    </citation>
    <scope>GENOME REANNOTATION</scope>
    <source>
        <strain evidence="2">cv. Nipponbare</strain>
    </source>
</reference>
<reference evidence="2" key="1">
    <citation type="journal article" date="2005" name="Nature">
        <title>The map-based sequence of the rice genome.</title>
        <authorList>
            <consortium name="International rice genome sequencing project (IRGSP)"/>
            <person name="Matsumoto T."/>
            <person name="Wu J."/>
            <person name="Kanamori H."/>
            <person name="Katayose Y."/>
            <person name="Fujisawa M."/>
            <person name="Namiki N."/>
            <person name="Mizuno H."/>
            <person name="Yamamoto K."/>
            <person name="Antonio B.A."/>
            <person name="Baba T."/>
            <person name="Sakata K."/>
            <person name="Nagamura Y."/>
            <person name="Aoki H."/>
            <person name="Arikawa K."/>
            <person name="Arita K."/>
            <person name="Bito T."/>
            <person name="Chiden Y."/>
            <person name="Fujitsuka N."/>
            <person name="Fukunaka R."/>
            <person name="Hamada M."/>
            <person name="Harada C."/>
            <person name="Hayashi A."/>
            <person name="Hijishita S."/>
            <person name="Honda M."/>
            <person name="Hosokawa S."/>
            <person name="Ichikawa Y."/>
            <person name="Idonuma A."/>
            <person name="Iijima M."/>
            <person name="Ikeda M."/>
            <person name="Ikeno M."/>
            <person name="Ito K."/>
            <person name="Ito S."/>
            <person name="Ito T."/>
            <person name="Ito Y."/>
            <person name="Ito Y."/>
            <person name="Iwabuchi A."/>
            <person name="Kamiya K."/>
            <person name="Karasawa W."/>
            <person name="Kurita K."/>
            <person name="Katagiri S."/>
            <person name="Kikuta A."/>
            <person name="Kobayashi H."/>
            <person name="Kobayashi N."/>
            <person name="Machita K."/>
            <person name="Maehara T."/>
            <person name="Masukawa M."/>
            <person name="Mizubayashi T."/>
            <person name="Mukai Y."/>
            <person name="Nagasaki H."/>
            <person name="Nagata Y."/>
            <person name="Naito S."/>
            <person name="Nakashima M."/>
            <person name="Nakama Y."/>
            <person name="Nakamichi Y."/>
            <person name="Nakamura M."/>
            <person name="Meguro A."/>
            <person name="Negishi M."/>
            <person name="Ohta I."/>
            <person name="Ohta T."/>
            <person name="Okamoto M."/>
            <person name="Ono N."/>
            <person name="Saji S."/>
            <person name="Sakaguchi M."/>
            <person name="Sakai K."/>
            <person name="Shibata M."/>
            <person name="Shimokawa T."/>
            <person name="Song J."/>
            <person name="Takazaki Y."/>
            <person name="Terasawa K."/>
            <person name="Tsugane M."/>
            <person name="Tsuji K."/>
            <person name="Ueda S."/>
            <person name="Waki K."/>
            <person name="Yamagata H."/>
            <person name="Yamamoto M."/>
            <person name="Yamamoto S."/>
            <person name="Yamane H."/>
            <person name="Yoshiki S."/>
            <person name="Yoshihara R."/>
            <person name="Yukawa K."/>
            <person name="Zhong H."/>
            <person name="Yano M."/>
            <person name="Yuan Q."/>
            <person name="Ouyang S."/>
            <person name="Liu J."/>
            <person name="Jones K.M."/>
            <person name="Gansberger K."/>
            <person name="Moffat K."/>
            <person name="Hill J."/>
            <person name="Bera J."/>
            <person name="Fadrosh D."/>
            <person name="Jin S."/>
            <person name="Johri S."/>
            <person name="Kim M."/>
            <person name="Overton L."/>
            <person name="Reardon M."/>
            <person name="Tsitrin T."/>
            <person name="Vuong H."/>
            <person name="Weaver B."/>
            <person name="Ciecko A."/>
            <person name="Tallon L."/>
            <person name="Jackson J."/>
            <person name="Pai G."/>
            <person name="Aken S.V."/>
            <person name="Utterback T."/>
            <person name="Reidmuller S."/>
            <person name="Feldblyum T."/>
            <person name="Hsiao J."/>
            <person name="Zismann V."/>
            <person name="Iobst S."/>
            <person name="de Vazeille A.R."/>
            <person name="Buell C.R."/>
            <person name="Ying K."/>
            <person name="Li Y."/>
            <person name="Lu T."/>
            <person name="Huang Y."/>
            <person name="Zhao Q."/>
            <person name="Feng Q."/>
            <person name="Zhang L."/>
            <person name="Zhu J."/>
            <person name="Weng Q."/>
            <person name="Mu J."/>
            <person name="Lu Y."/>
            <person name="Fan D."/>
            <person name="Liu Y."/>
            <person name="Guan J."/>
            <person name="Zhang Y."/>
            <person name="Yu S."/>
            <person name="Liu X."/>
            <person name="Zhang Y."/>
            <person name="Hong G."/>
            <person name="Han B."/>
            <person name="Choisne N."/>
            <person name="Demange N."/>
            <person name="Orjeda G."/>
            <person name="Samain S."/>
            <person name="Cattolico L."/>
            <person name="Pelletier E."/>
            <person name="Couloux A."/>
            <person name="Segurens B."/>
            <person name="Wincker P."/>
            <person name="D'Hont A."/>
            <person name="Scarpelli C."/>
            <person name="Weissenbach J."/>
            <person name="Salanoubat M."/>
            <person name="Quetier F."/>
            <person name="Yu Y."/>
            <person name="Kim H.R."/>
            <person name="Rambo T."/>
            <person name="Currie J."/>
            <person name="Collura K."/>
            <person name="Luo M."/>
            <person name="Yang T."/>
            <person name="Ammiraju J.S.S."/>
            <person name="Engler F."/>
            <person name="Soderlund C."/>
            <person name="Wing R.A."/>
            <person name="Palmer L.E."/>
            <person name="de la Bastide M."/>
            <person name="Spiegel L."/>
            <person name="Nascimento L."/>
            <person name="Zutavern T."/>
            <person name="O'Shaughnessy A."/>
            <person name="Dike S."/>
            <person name="Dedhia N."/>
            <person name="Preston R."/>
            <person name="Balija V."/>
            <person name="McCombie W.R."/>
            <person name="Chow T."/>
            <person name="Chen H."/>
            <person name="Chung M."/>
            <person name="Chen C."/>
            <person name="Shaw J."/>
            <person name="Wu H."/>
            <person name="Hsiao K."/>
            <person name="Chao Y."/>
            <person name="Chu M."/>
            <person name="Cheng C."/>
            <person name="Hour A."/>
            <person name="Lee P."/>
            <person name="Lin S."/>
            <person name="Lin Y."/>
            <person name="Liou J."/>
            <person name="Liu S."/>
            <person name="Hsing Y."/>
            <person name="Raghuvanshi S."/>
            <person name="Mohanty A."/>
            <person name="Bharti A.K."/>
            <person name="Gaur A."/>
            <person name="Gupta V."/>
            <person name="Kumar D."/>
            <person name="Ravi V."/>
            <person name="Vij S."/>
            <person name="Kapur A."/>
            <person name="Khurana P."/>
            <person name="Khurana P."/>
            <person name="Khurana J.P."/>
            <person name="Tyagi A.K."/>
            <person name="Gaikwad K."/>
            <person name="Singh A."/>
            <person name="Dalal V."/>
            <person name="Srivastava S."/>
            <person name="Dixit A."/>
            <person name="Pal A.K."/>
            <person name="Ghazi I.A."/>
            <person name="Yadav M."/>
            <person name="Pandit A."/>
            <person name="Bhargava A."/>
            <person name="Sureshbabu K."/>
            <person name="Batra K."/>
            <person name="Sharma T.R."/>
            <person name="Mohapatra T."/>
            <person name="Singh N.K."/>
            <person name="Messing J."/>
            <person name="Nelson A.B."/>
            <person name="Fuks G."/>
            <person name="Kavchok S."/>
            <person name="Keizer G."/>
            <person name="Linton E."/>
            <person name="Llaca V."/>
            <person name="Song R."/>
            <person name="Tanyolac B."/>
            <person name="Young S."/>
            <person name="Ho-Il K."/>
            <person name="Hahn J.H."/>
            <person name="Sangsakoo G."/>
            <person name="Vanavichit A."/>
            <person name="de Mattos Luiz.A.T."/>
            <person name="Zimmer P.D."/>
            <person name="Malone G."/>
            <person name="Dellagostin O."/>
            <person name="de Oliveira A.C."/>
            <person name="Bevan M."/>
            <person name="Bancroft I."/>
            <person name="Minx P."/>
            <person name="Cordum H."/>
            <person name="Wilson R."/>
            <person name="Cheng Z."/>
            <person name="Jin W."/>
            <person name="Jiang J."/>
            <person name="Leong S.A."/>
            <person name="Iwama H."/>
            <person name="Gojobori T."/>
            <person name="Itoh T."/>
            <person name="Niimura Y."/>
            <person name="Fujii Y."/>
            <person name="Habara T."/>
            <person name="Sakai H."/>
            <person name="Sato Y."/>
            <person name="Wilson G."/>
            <person name="Kumar K."/>
            <person name="McCouch S."/>
            <person name="Juretic N."/>
            <person name="Hoen D."/>
            <person name="Wright S."/>
            <person name="Bruskiewich R."/>
            <person name="Bureau T."/>
            <person name="Miyao A."/>
            <person name="Hirochika H."/>
            <person name="Nishikawa T."/>
            <person name="Kadowaki K."/>
            <person name="Sugiura M."/>
            <person name="Burr B."/>
            <person name="Sasaki T."/>
        </authorList>
    </citation>
    <scope>NUCLEOTIDE SEQUENCE [LARGE SCALE GENOMIC DNA]</scope>
    <source>
        <strain evidence="2">cv. Nipponbare</strain>
    </source>
</reference>
<protein>
    <submittedName>
        <fullName evidence="1">Uncharacterized protein</fullName>
    </submittedName>
</protein>
<dbReference type="AlphaFoldDB" id="Q6YTU5"/>
<accession>Q6YTU5</accession>